<evidence type="ECO:0000313" key="2">
    <source>
        <dbReference type="EMBL" id="EZP29496.1"/>
    </source>
</evidence>
<keyword evidence="3" id="KW-1185">Reference proteome</keyword>
<feature type="transmembrane region" description="Helical" evidence="1">
    <location>
        <begin position="187"/>
        <end position="210"/>
    </location>
</feature>
<gene>
    <name evidence="2" type="ORF">BW34_00109</name>
</gene>
<keyword evidence="1" id="KW-0812">Transmembrane</keyword>
<reference evidence="2 3" key="1">
    <citation type="submission" date="2014-03" db="EMBL/GenBank/DDBJ databases">
        <title>Draft Genome Sequences of 13 Willow Endophytes.</title>
        <authorList>
            <person name="Gan H.Y."/>
            <person name="Gan H.M."/>
            <person name="Savka M.A."/>
            <person name="Hudson A.O."/>
        </authorList>
    </citation>
    <scope>NUCLEOTIDE SEQUENCE [LARGE SCALE GENOMIC DNA]</scope>
    <source>
        <strain evidence="2 3">RIT293</strain>
    </source>
</reference>
<evidence type="ECO:0000313" key="3">
    <source>
        <dbReference type="Proteomes" id="UP000024001"/>
    </source>
</evidence>
<keyword evidence="1" id="KW-0472">Membrane</keyword>
<feature type="transmembrane region" description="Helical" evidence="1">
    <location>
        <begin position="120"/>
        <end position="142"/>
    </location>
</feature>
<sequence>MMLDLFSVTVMTAIVAFVATAIFVIETLRRRDAGAGRLWAVAYLCGTVTTFAYISWAAGIGEEVAIAIGNAAFAMTPAFMWLGNRRFNDRPIVWQSVVAGVLAVTTFLAAVIRVPIEGEWGGWAVMAAHIVFFFLAGGWEAMRRPMGRMGNARLLTGVLFAAAVYYAARLGAFVIDGPEGTFFRTWFGSISANIATIVLTMVAVVVTSILRASKSVTQRYEWISENGVAADGILLRRTYRDALAAMAERAGWRRELVSVIIVHVDGLDEMAAAFGSDAADELAAQWRRSVRRHAPASAFVGEDGDSTLAVCGVASTAADARRQGAAIYRGCIDDLAGNPTGLLPVVGIGIGLTETVGYDTDLLMESARGAAVRASRSLEASVLFGGLDEARSHLT</sequence>
<feature type="transmembrane region" description="Helical" evidence="1">
    <location>
        <begin position="154"/>
        <end position="175"/>
    </location>
</feature>
<feature type="transmembrane region" description="Helical" evidence="1">
    <location>
        <begin position="92"/>
        <end position="114"/>
    </location>
</feature>
<dbReference type="Proteomes" id="UP000024001">
    <property type="component" value="Unassembled WGS sequence"/>
</dbReference>
<dbReference type="Gene3D" id="3.30.70.270">
    <property type="match status" value="1"/>
</dbReference>
<dbReference type="PATRIC" id="fig|273677.3.peg.107"/>
<name>A0A031FZ48_9MICO</name>
<organism evidence="2 3">
    <name type="scientific">Microbacterium oleivorans</name>
    <dbReference type="NCBI Taxonomy" id="273677"/>
    <lineage>
        <taxon>Bacteria</taxon>
        <taxon>Bacillati</taxon>
        <taxon>Actinomycetota</taxon>
        <taxon>Actinomycetes</taxon>
        <taxon>Micrococcales</taxon>
        <taxon>Microbacteriaceae</taxon>
        <taxon>Microbacterium</taxon>
    </lineage>
</organism>
<comment type="caution">
    <text evidence="2">The sequence shown here is derived from an EMBL/GenBank/DDBJ whole genome shotgun (WGS) entry which is preliminary data.</text>
</comment>
<proteinExistence type="predicted"/>
<protein>
    <submittedName>
        <fullName evidence="2">Diguanylate cyclase</fullName>
    </submittedName>
</protein>
<dbReference type="InterPro" id="IPR029787">
    <property type="entry name" value="Nucleotide_cyclase"/>
</dbReference>
<accession>A0A031FZ48</accession>
<feature type="transmembrane region" description="Helical" evidence="1">
    <location>
        <begin position="37"/>
        <end position="58"/>
    </location>
</feature>
<evidence type="ECO:0000256" key="1">
    <source>
        <dbReference type="SAM" id="Phobius"/>
    </source>
</evidence>
<dbReference type="InterPro" id="IPR043128">
    <property type="entry name" value="Rev_trsase/Diguanyl_cyclase"/>
</dbReference>
<dbReference type="SUPFAM" id="SSF55073">
    <property type="entry name" value="Nucleotide cyclase"/>
    <property type="match status" value="1"/>
</dbReference>
<dbReference type="AlphaFoldDB" id="A0A031FZ48"/>
<dbReference type="EMBL" id="JFYO01000001">
    <property type="protein sequence ID" value="EZP29496.1"/>
    <property type="molecule type" value="Genomic_DNA"/>
</dbReference>
<keyword evidence="1" id="KW-1133">Transmembrane helix</keyword>
<dbReference type="eggNOG" id="COG3706">
    <property type="taxonomic scope" value="Bacteria"/>
</dbReference>
<feature type="transmembrane region" description="Helical" evidence="1">
    <location>
        <begin position="6"/>
        <end position="25"/>
    </location>
</feature>
<feature type="transmembrane region" description="Helical" evidence="1">
    <location>
        <begin position="64"/>
        <end position="83"/>
    </location>
</feature>
<dbReference type="OrthoDB" id="5115878at2"/>
<dbReference type="RefSeq" id="WP_036308549.1">
    <property type="nucleotide sequence ID" value="NZ_JFYO01000001.1"/>
</dbReference>